<organism evidence="1 2">
    <name type="scientific">Paenibacillus nasutitermitis</name>
    <dbReference type="NCBI Taxonomy" id="1652958"/>
    <lineage>
        <taxon>Bacteria</taxon>
        <taxon>Bacillati</taxon>
        <taxon>Bacillota</taxon>
        <taxon>Bacilli</taxon>
        <taxon>Bacillales</taxon>
        <taxon>Paenibacillaceae</taxon>
        <taxon>Paenibacillus</taxon>
    </lineage>
</organism>
<keyword evidence="2" id="KW-1185">Reference proteome</keyword>
<dbReference type="AlphaFoldDB" id="A0A916Z1M3"/>
<dbReference type="Proteomes" id="UP000612456">
    <property type="component" value="Unassembled WGS sequence"/>
</dbReference>
<gene>
    <name evidence="1" type="ORF">GCM10010911_32080</name>
</gene>
<evidence type="ECO:0000313" key="2">
    <source>
        <dbReference type="Proteomes" id="UP000612456"/>
    </source>
</evidence>
<sequence>MNDFLQLKVRTYYVMPAYNTGYDSRHRLETLTSYDHSQAVPWAARTVGVYIDV</sequence>
<proteinExistence type="predicted"/>
<reference evidence="1" key="1">
    <citation type="journal article" date="2014" name="Int. J. Syst. Evol. Microbiol.">
        <title>Complete genome sequence of Corynebacterium casei LMG S-19264T (=DSM 44701T), isolated from a smear-ripened cheese.</title>
        <authorList>
            <consortium name="US DOE Joint Genome Institute (JGI-PGF)"/>
            <person name="Walter F."/>
            <person name="Albersmeier A."/>
            <person name="Kalinowski J."/>
            <person name="Ruckert C."/>
        </authorList>
    </citation>
    <scope>NUCLEOTIDE SEQUENCE</scope>
    <source>
        <strain evidence="1">CGMCC 1.15178</strain>
    </source>
</reference>
<name>A0A916Z1M3_9BACL</name>
<accession>A0A916Z1M3</accession>
<reference evidence="1" key="2">
    <citation type="submission" date="2020-09" db="EMBL/GenBank/DDBJ databases">
        <authorList>
            <person name="Sun Q."/>
            <person name="Zhou Y."/>
        </authorList>
    </citation>
    <scope>NUCLEOTIDE SEQUENCE</scope>
    <source>
        <strain evidence="1">CGMCC 1.15178</strain>
    </source>
</reference>
<comment type="caution">
    <text evidence="1">The sequence shown here is derived from an EMBL/GenBank/DDBJ whole genome shotgun (WGS) entry which is preliminary data.</text>
</comment>
<dbReference type="EMBL" id="BMHP01000002">
    <property type="protein sequence ID" value="GGD71715.1"/>
    <property type="molecule type" value="Genomic_DNA"/>
</dbReference>
<protein>
    <submittedName>
        <fullName evidence="1">Uncharacterized protein</fullName>
    </submittedName>
</protein>
<evidence type="ECO:0000313" key="1">
    <source>
        <dbReference type="EMBL" id="GGD71715.1"/>
    </source>
</evidence>